<keyword evidence="6 9" id="KW-1133">Transmembrane helix</keyword>
<dbReference type="PRINTS" id="PR00702">
    <property type="entry name" value="ACRIFLAVINRP"/>
</dbReference>
<feature type="domain" description="SecD export protein N-terminal TM" evidence="11">
    <location>
        <begin position="2"/>
        <end position="81"/>
    </location>
</feature>
<feature type="transmembrane region" description="Helical" evidence="9">
    <location>
        <begin position="444"/>
        <end position="464"/>
    </location>
</feature>
<keyword evidence="7 9" id="KW-0811">Translocation</keyword>
<dbReference type="InterPro" id="IPR022646">
    <property type="entry name" value="SecD/SecF_CS"/>
</dbReference>
<dbReference type="EMBL" id="BNCK01000017">
    <property type="protein sequence ID" value="GHG08090.1"/>
    <property type="molecule type" value="Genomic_DNA"/>
</dbReference>
<dbReference type="Gene3D" id="1.20.1640.10">
    <property type="entry name" value="Multidrug efflux transporter AcrB transmembrane domain"/>
    <property type="match status" value="1"/>
</dbReference>
<dbReference type="GO" id="GO:0005886">
    <property type="term" value="C:plasma membrane"/>
    <property type="evidence" value="ECO:0007669"/>
    <property type="project" value="UniProtKB-SubCell"/>
</dbReference>
<dbReference type="InterPro" id="IPR048634">
    <property type="entry name" value="SecD_SecF_C"/>
</dbReference>
<evidence type="ECO:0000256" key="9">
    <source>
        <dbReference type="HAMAP-Rule" id="MF_01463"/>
    </source>
</evidence>
<feature type="transmembrane region" description="Helical" evidence="9">
    <location>
        <begin position="470"/>
        <end position="492"/>
    </location>
</feature>
<dbReference type="HAMAP" id="MF_01463_B">
    <property type="entry name" value="SecD_B"/>
    <property type="match status" value="1"/>
</dbReference>
<dbReference type="SUPFAM" id="SSF82866">
    <property type="entry name" value="Multidrug efflux transporter AcrB transmembrane domain"/>
    <property type="match status" value="1"/>
</dbReference>
<dbReference type="InterPro" id="IPR027398">
    <property type="entry name" value="SecD-TM"/>
</dbReference>
<comment type="similarity">
    <text evidence="9">Belongs to the SecD/SecF family. SecD subfamily.</text>
</comment>
<dbReference type="Pfam" id="PF07549">
    <property type="entry name" value="Sec_GG"/>
    <property type="match status" value="1"/>
</dbReference>
<evidence type="ECO:0000259" key="13">
    <source>
        <dbReference type="Pfam" id="PF22599"/>
    </source>
</evidence>
<accession>A0A919EP02</accession>
<dbReference type="InterPro" id="IPR054384">
    <property type="entry name" value="SecDF_P1_head"/>
</dbReference>
<evidence type="ECO:0000256" key="3">
    <source>
        <dbReference type="ARBA" id="ARBA00022475"/>
    </source>
</evidence>
<dbReference type="PANTHER" id="PTHR30081:SF13">
    <property type="entry name" value="PROTEIN TRANSLOCASE SUBUNIT SECD"/>
    <property type="match status" value="1"/>
</dbReference>
<dbReference type="GO" id="GO:0006605">
    <property type="term" value="P:protein targeting"/>
    <property type="evidence" value="ECO:0007669"/>
    <property type="project" value="UniProtKB-UniRule"/>
</dbReference>
<sequence>MLISALPNLYTDKVKLTLTNSGEHQQQTTPKYFKDILAQANIPTDEIRVSNDEIVITLHEAADQKFATESLKQQLADGYQVTSSLTNEAPAWLNAFAAKPIKLGLDLSGGVLFVLEVDTDRAQADRIKNIGQELKAIALENKIRAVNVSPLNNHALTVDLTRASNEAKDTLFPQITKTYPELSIKKEQEHKYLLSYTDEAQQTFRQETMKQTLKTMRGRIEELGITEAITQKQGKNRIRIELPGVHDPAEAKRIIGATASLEFYQLASNTAGFGVIHIKDENGRQLALNGKAIFSGSNIKNAVAGRDDMGQPLVNLTLDGIGGKKMSNFSKKNIGKPMATVFSEFYRNADNQMLKTNKIINVATIQQHLGSQFSITNLSSHQTAQELALLLRAGSLTAPVTIVQQRSIEATLGEANIDNGIKALTVGVSITLLFMAFWYRSLGLVANVALGLNLLSLLGLMSLLPGAVLTLPGIAGLVLTVGMAVDTNVLIFERIKEELKRGRKTLAAIESGYNNAFTTILDANITTMITGVILYAIGYGAVKGFAIILCLGILTSMFTGVFVSKALTGLLVRENKAQLLGVKS</sequence>
<dbReference type="InterPro" id="IPR005791">
    <property type="entry name" value="SecD"/>
</dbReference>
<evidence type="ECO:0000256" key="4">
    <source>
        <dbReference type="ARBA" id="ARBA00022692"/>
    </source>
</evidence>
<keyword evidence="8 9" id="KW-0472">Membrane</keyword>
<evidence type="ECO:0000256" key="7">
    <source>
        <dbReference type="ARBA" id="ARBA00023010"/>
    </source>
</evidence>
<dbReference type="Pfam" id="PF22599">
    <property type="entry name" value="SecDF_P1_head"/>
    <property type="match status" value="1"/>
</dbReference>
<dbReference type="Pfam" id="PF21760">
    <property type="entry name" value="SecD_1st"/>
    <property type="match status" value="1"/>
</dbReference>
<dbReference type="GO" id="GO:0015450">
    <property type="term" value="F:protein-transporting ATPase activity"/>
    <property type="evidence" value="ECO:0007669"/>
    <property type="project" value="InterPro"/>
</dbReference>
<evidence type="ECO:0000259" key="11">
    <source>
        <dbReference type="Pfam" id="PF13721"/>
    </source>
</evidence>
<dbReference type="InterPro" id="IPR048631">
    <property type="entry name" value="SecD_1st"/>
</dbReference>
<evidence type="ECO:0000256" key="8">
    <source>
        <dbReference type="ARBA" id="ARBA00023136"/>
    </source>
</evidence>
<feature type="domain" description="Protein export membrane protein SecD/SecF C-terminal" evidence="10">
    <location>
        <begin position="400"/>
        <end position="569"/>
    </location>
</feature>
<dbReference type="GO" id="GO:0043952">
    <property type="term" value="P:protein transport by the Sec complex"/>
    <property type="evidence" value="ECO:0007669"/>
    <property type="project" value="UniProtKB-UniRule"/>
</dbReference>
<comment type="subunit">
    <text evidence="9">Forms a complex with SecF. Part of the essential Sec protein translocation apparatus which comprises SecA, SecYEG and auxiliary proteins SecDF-YajC and YidC.</text>
</comment>
<evidence type="ECO:0000256" key="1">
    <source>
        <dbReference type="ARBA" id="ARBA00004651"/>
    </source>
</evidence>
<dbReference type="Gene3D" id="3.30.70.260">
    <property type="match status" value="1"/>
</dbReference>
<evidence type="ECO:0000313" key="14">
    <source>
        <dbReference type="EMBL" id="GHG08090.1"/>
    </source>
</evidence>
<evidence type="ECO:0000313" key="15">
    <source>
        <dbReference type="Proteomes" id="UP000623842"/>
    </source>
</evidence>
<dbReference type="NCBIfam" id="NF009545">
    <property type="entry name" value="PRK12933.1"/>
    <property type="match status" value="1"/>
</dbReference>
<evidence type="ECO:0000259" key="10">
    <source>
        <dbReference type="Pfam" id="PF02355"/>
    </source>
</evidence>
<dbReference type="GO" id="GO:0065002">
    <property type="term" value="P:intracellular protein transmembrane transport"/>
    <property type="evidence" value="ECO:0007669"/>
    <property type="project" value="UniProtKB-UniRule"/>
</dbReference>
<evidence type="ECO:0000256" key="6">
    <source>
        <dbReference type="ARBA" id="ARBA00022989"/>
    </source>
</evidence>
<evidence type="ECO:0000259" key="12">
    <source>
        <dbReference type="Pfam" id="PF21760"/>
    </source>
</evidence>
<keyword evidence="15" id="KW-1185">Reference proteome</keyword>
<keyword evidence="5 9" id="KW-0653">Protein transport</keyword>
<feature type="transmembrane region" description="Helical" evidence="9">
    <location>
        <begin position="513"/>
        <end position="538"/>
    </location>
</feature>
<keyword evidence="3 9" id="KW-1003">Cell membrane</keyword>
<dbReference type="NCBIfam" id="TIGR00916">
    <property type="entry name" value="2A0604s01"/>
    <property type="match status" value="1"/>
</dbReference>
<dbReference type="Gene3D" id="3.30.1360.200">
    <property type="match status" value="1"/>
</dbReference>
<dbReference type="PANTHER" id="PTHR30081">
    <property type="entry name" value="PROTEIN-EXPORT MEMBRANE PROTEIN SEC"/>
    <property type="match status" value="1"/>
</dbReference>
<comment type="subcellular location">
    <subcellularLocation>
        <location evidence="1 9">Cell membrane</location>
        <topology evidence="1 9">Multi-pass membrane protein</topology>
    </subcellularLocation>
</comment>
<dbReference type="InterPro" id="IPR001036">
    <property type="entry name" value="Acrflvin-R"/>
</dbReference>
<protein>
    <recommendedName>
        <fullName evidence="9">Protein translocase subunit SecD</fullName>
    </recommendedName>
</protein>
<dbReference type="Proteomes" id="UP000623842">
    <property type="component" value="Unassembled WGS sequence"/>
</dbReference>
<dbReference type="NCBIfam" id="TIGR01129">
    <property type="entry name" value="secD"/>
    <property type="match status" value="1"/>
</dbReference>
<evidence type="ECO:0000256" key="2">
    <source>
        <dbReference type="ARBA" id="ARBA00022448"/>
    </source>
</evidence>
<name>A0A919EP02_9GAMM</name>
<reference evidence="14" key="2">
    <citation type="submission" date="2020-09" db="EMBL/GenBank/DDBJ databases">
        <authorList>
            <person name="Sun Q."/>
            <person name="Kim S."/>
        </authorList>
    </citation>
    <scope>NUCLEOTIDE SEQUENCE</scope>
    <source>
        <strain evidence="14">KCTC 42731</strain>
    </source>
</reference>
<dbReference type="Pfam" id="PF13721">
    <property type="entry name" value="SecD-TM1"/>
    <property type="match status" value="1"/>
</dbReference>
<evidence type="ECO:0000256" key="5">
    <source>
        <dbReference type="ARBA" id="ARBA00022927"/>
    </source>
</evidence>
<comment type="caution">
    <text evidence="9">Lacks conserved residue(s) required for the propagation of feature annotation.</text>
</comment>
<feature type="domain" description="Protein translocase subunit SecDF P1" evidence="12">
    <location>
        <begin position="209"/>
        <end position="266"/>
    </location>
</feature>
<gene>
    <name evidence="9 14" type="primary">secD</name>
    <name evidence="14" type="ORF">GCM10017161_42310</name>
</gene>
<feature type="domain" description="SecDF P1 head subdomain" evidence="13">
    <location>
        <begin position="280"/>
        <end position="398"/>
    </location>
</feature>
<proteinExistence type="inferred from homology"/>
<dbReference type="Pfam" id="PF02355">
    <property type="entry name" value="SecD_SecF_C"/>
    <property type="match status" value="1"/>
</dbReference>
<dbReference type="InterPro" id="IPR022813">
    <property type="entry name" value="SecD/SecF_arch_bac"/>
</dbReference>
<dbReference type="FunFam" id="1.20.1640.10:FF:000004">
    <property type="entry name" value="Protein translocase subunit SecD"/>
    <property type="match status" value="1"/>
</dbReference>
<keyword evidence="2 9" id="KW-0813">Transport</keyword>
<reference evidence="14" key="1">
    <citation type="journal article" date="2014" name="Int. J. Syst. Evol. Microbiol.">
        <title>Complete genome sequence of Corynebacterium casei LMG S-19264T (=DSM 44701T), isolated from a smear-ripened cheese.</title>
        <authorList>
            <consortium name="US DOE Joint Genome Institute (JGI-PGF)"/>
            <person name="Walter F."/>
            <person name="Albersmeier A."/>
            <person name="Kalinowski J."/>
            <person name="Ruckert C."/>
        </authorList>
    </citation>
    <scope>NUCLEOTIDE SEQUENCE</scope>
    <source>
        <strain evidence="14">KCTC 42731</strain>
    </source>
</reference>
<feature type="transmembrane region" description="Helical" evidence="9">
    <location>
        <begin position="544"/>
        <end position="563"/>
    </location>
</feature>
<organism evidence="14 15">
    <name type="scientific">Thalassotalea marina</name>
    <dbReference type="NCBI Taxonomy" id="1673741"/>
    <lineage>
        <taxon>Bacteria</taxon>
        <taxon>Pseudomonadati</taxon>
        <taxon>Pseudomonadota</taxon>
        <taxon>Gammaproteobacteria</taxon>
        <taxon>Alteromonadales</taxon>
        <taxon>Colwelliaceae</taxon>
        <taxon>Thalassotalea</taxon>
    </lineage>
</organism>
<dbReference type="Gene3D" id="3.30.70.3400">
    <property type="match status" value="2"/>
</dbReference>
<dbReference type="AlphaFoldDB" id="A0A919EP02"/>
<feature type="transmembrane region" description="Helical" evidence="9">
    <location>
        <begin position="420"/>
        <end position="439"/>
    </location>
</feature>
<keyword evidence="4 9" id="KW-0812">Transmembrane</keyword>
<dbReference type="InterPro" id="IPR055344">
    <property type="entry name" value="SecD_SecF_C_bact"/>
</dbReference>
<comment type="function">
    <text evidence="9">Part of the Sec protein translocase complex. Interacts with the SecYEG preprotein conducting channel. SecDF uses the proton motive force (PMF) to complete protein translocation after the ATP-dependent function of SecA.</text>
</comment>
<comment type="caution">
    <text evidence="14">The sequence shown here is derived from an EMBL/GenBank/DDBJ whole genome shotgun (WGS) entry which is preliminary data.</text>
</comment>